<dbReference type="InterPro" id="IPR041698">
    <property type="entry name" value="Methyltransf_25"/>
</dbReference>
<gene>
    <name evidence="2" type="ORF">SD37_36460</name>
</gene>
<dbReference type="CDD" id="cd02440">
    <property type="entry name" value="AdoMet_MTases"/>
    <property type="match status" value="1"/>
</dbReference>
<protein>
    <recommendedName>
        <fullName evidence="1">Methyltransferase domain-containing protein</fullName>
    </recommendedName>
</protein>
<keyword evidence="3" id="KW-1185">Reference proteome</keyword>
<dbReference type="InterPro" id="IPR050508">
    <property type="entry name" value="Methyltransf_Superfamily"/>
</dbReference>
<dbReference type="PANTHER" id="PTHR42912:SF80">
    <property type="entry name" value="METHYLTRANSFERASE DOMAIN-CONTAINING PROTEIN"/>
    <property type="match status" value="1"/>
</dbReference>
<dbReference type="Pfam" id="PF13649">
    <property type="entry name" value="Methyltransf_25"/>
    <property type="match status" value="1"/>
</dbReference>
<evidence type="ECO:0000259" key="1">
    <source>
        <dbReference type="Pfam" id="PF13649"/>
    </source>
</evidence>
<name>A0A193C7X6_AMYOR</name>
<proteinExistence type="predicted"/>
<dbReference type="KEGG" id="aori:SD37_36460"/>
<organism evidence="2 3">
    <name type="scientific">Amycolatopsis orientalis</name>
    <name type="common">Nocardia orientalis</name>
    <dbReference type="NCBI Taxonomy" id="31958"/>
    <lineage>
        <taxon>Bacteria</taxon>
        <taxon>Bacillati</taxon>
        <taxon>Actinomycetota</taxon>
        <taxon>Actinomycetes</taxon>
        <taxon>Pseudonocardiales</taxon>
        <taxon>Pseudonocardiaceae</taxon>
        <taxon>Amycolatopsis</taxon>
    </lineage>
</organism>
<sequence>MTDQTRRSYDLVADRYAEELSDELRHKPLDRALLDAFAEFVRDGTVADIGCGPGHVAAYLAARGRRVVGLDLSTSMCETVRSRTSLPACAADMTALPVRDAALTGLVCLYAVIHLDDDRRAAAYREFARVLQPGAYALLSFHVRDPDVPTGGMKTLGTWWDHEVDLSFRYLDPDAEISALRTAGFDLAARLDRGPHAGFEHPSERCALLVRRTAVGHP</sequence>
<dbReference type="Proteomes" id="UP000093695">
    <property type="component" value="Chromosome"/>
</dbReference>
<dbReference type="PANTHER" id="PTHR42912">
    <property type="entry name" value="METHYLTRANSFERASE"/>
    <property type="match status" value="1"/>
</dbReference>
<dbReference type="EMBL" id="CP016174">
    <property type="protein sequence ID" value="ANN20544.1"/>
    <property type="molecule type" value="Genomic_DNA"/>
</dbReference>
<dbReference type="GO" id="GO:0008168">
    <property type="term" value="F:methyltransferase activity"/>
    <property type="evidence" value="ECO:0007669"/>
    <property type="project" value="TreeGrafter"/>
</dbReference>
<dbReference type="RefSeq" id="WP_044854541.1">
    <property type="nucleotide sequence ID" value="NZ_CP016174.1"/>
</dbReference>
<dbReference type="Gene3D" id="3.40.50.150">
    <property type="entry name" value="Vaccinia Virus protein VP39"/>
    <property type="match status" value="1"/>
</dbReference>
<dbReference type="AlphaFoldDB" id="A0A193C7X6"/>
<evidence type="ECO:0000313" key="3">
    <source>
        <dbReference type="Proteomes" id="UP000093695"/>
    </source>
</evidence>
<evidence type="ECO:0000313" key="2">
    <source>
        <dbReference type="EMBL" id="ANN20544.1"/>
    </source>
</evidence>
<dbReference type="InterPro" id="IPR029063">
    <property type="entry name" value="SAM-dependent_MTases_sf"/>
</dbReference>
<feature type="domain" description="Methyltransferase" evidence="1">
    <location>
        <begin position="46"/>
        <end position="134"/>
    </location>
</feature>
<dbReference type="eggNOG" id="COG2226">
    <property type="taxonomic scope" value="Bacteria"/>
</dbReference>
<reference evidence="2 3" key="1">
    <citation type="journal article" date="2015" name="Genome Announc.">
        <title>Draft Genome Sequence of Norvancomycin-Producing Strain Amycolatopsis orientalis CPCC200066.</title>
        <authorList>
            <person name="Lei X."/>
            <person name="Yuan F."/>
            <person name="Shi Y."/>
            <person name="Li X."/>
            <person name="Wang L."/>
            <person name="Hong B."/>
        </authorList>
    </citation>
    <scope>NUCLEOTIDE SEQUENCE [LARGE SCALE GENOMIC DNA]</scope>
    <source>
        <strain evidence="2 3">B-37</strain>
    </source>
</reference>
<accession>A0A193C7X6</accession>
<dbReference type="SUPFAM" id="SSF53335">
    <property type="entry name" value="S-adenosyl-L-methionine-dependent methyltransferases"/>
    <property type="match status" value="1"/>
</dbReference>
<dbReference type="STRING" id="31958.SD37_36460"/>